<keyword evidence="8" id="KW-0234">DNA repair</keyword>
<dbReference type="GO" id="GO:0070336">
    <property type="term" value="F:flap-structured DNA binding"/>
    <property type="evidence" value="ECO:0007669"/>
    <property type="project" value="TreeGrafter"/>
</dbReference>
<dbReference type="GO" id="GO:0036297">
    <property type="term" value="P:interstrand cross-link repair"/>
    <property type="evidence" value="ECO:0007669"/>
    <property type="project" value="InterPro"/>
</dbReference>
<dbReference type="Gene3D" id="3.40.1350.10">
    <property type="match status" value="1"/>
</dbReference>
<evidence type="ECO:0000256" key="7">
    <source>
        <dbReference type="ARBA" id="ARBA00023211"/>
    </source>
</evidence>
<evidence type="ECO:0000259" key="10">
    <source>
        <dbReference type="SMART" id="SM00990"/>
    </source>
</evidence>
<evidence type="ECO:0000256" key="6">
    <source>
        <dbReference type="ARBA" id="ARBA00022842"/>
    </source>
</evidence>
<protein>
    <recommendedName>
        <fullName evidence="8">Fanconi-associated nuclease</fullName>
        <ecNumber evidence="8">3.1.4.1</ecNumber>
    </recommendedName>
</protein>
<evidence type="ECO:0000313" key="11">
    <source>
        <dbReference type="EMBL" id="KAF8912179.1"/>
    </source>
</evidence>
<dbReference type="EMBL" id="JADNYJ010000003">
    <property type="protein sequence ID" value="KAF8912179.1"/>
    <property type="molecule type" value="Genomic_DNA"/>
</dbReference>
<dbReference type="Pfam" id="PF21315">
    <property type="entry name" value="FAN1_HTH"/>
    <property type="match status" value="1"/>
</dbReference>
<dbReference type="CDD" id="cd22326">
    <property type="entry name" value="FAN1-like"/>
    <property type="match status" value="1"/>
</dbReference>
<evidence type="ECO:0000313" key="12">
    <source>
        <dbReference type="Proteomes" id="UP000724874"/>
    </source>
</evidence>
<evidence type="ECO:0000256" key="8">
    <source>
        <dbReference type="RuleBase" id="RU365033"/>
    </source>
</evidence>
<keyword evidence="5 8" id="KW-0378">Hydrolase</keyword>
<feature type="region of interest" description="Disordered" evidence="9">
    <location>
        <begin position="187"/>
        <end position="213"/>
    </location>
</feature>
<evidence type="ECO:0000256" key="4">
    <source>
        <dbReference type="ARBA" id="ARBA00022723"/>
    </source>
</evidence>
<organism evidence="11 12">
    <name type="scientific">Gymnopilus junonius</name>
    <name type="common">Spectacular rustgill mushroom</name>
    <name type="synonym">Gymnopilus spectabilis subsp. junonius</name>
    <dbReference type="NCBI Taxonomy" id="109634"/>
    <lineage>
        <taxon>Eukaryota</taxon>
        <taxon>Fungi</taxon>
        <taxon>Dikarya</taxon>
        <taxon>Basidiomycota</taxon>
        <taxon>Agaricomycotina</taxon>
        <taxon>Agaricomycetes</taxon>
        <taxon>Agaricomycetidae</taxon>
        <taxon>Agaricales</taxon>
        <taxon>Agaricineae</taxon>
        <taxon>Hymenogastraceae</taxon>
        <taxon>Gymnopilus</taxon>
    </lineage>
</organism>
<evidence type="ECO:0000256" key="1">
    <source>
        <dbReference type="ARBA" id="ARBA00000983"/>
    </source>
</evidence>
<evidence type="ECO:0000256" key="2">
    <source>
        <dbReference type="ARBA" id="ARBA00005533"/>
    </source>
</evidence>
<accession>A0A9P5P285</accession>
<feature type="region of interest" description="Disordered" evidence="9">
    <location>
        <begin position="438"/>
        <end position="466"/>
    </location>
</feature>
<keyword evidence="4 8" id="KW-0479">Metal-binding</keyword>
<comment type="function">
    <text evidence="8">Nuclease required for the repair of DNA interstrand cross-links (ICL). Acts as a 5'-3' exonuclease that anchors at a cut end of DNA and cleaves DNA successively at every third nucleotide, allowing to excise an ICL from one strand through flanking incisions.</text>
</comment>
<reference evidence="11" key="1">
    <citation type="submission" date="2020-11" db="EMBL/GenBank/DDBJ databases">
        <authorList>
            <consortium name="DOE Joint Genome Institute"/>
            <person name="Ahrendt S."/>
            <person name="Riley R."/>
            <person name="Andreopoulos W."/>
            <person name="LaButti K."/>
            <person name="Pangilinan J."/>
            <person name="Ruiz-duenas F.J."/>
            <person name="Barrasa J.M."/>
            <person name="Sanchez-Garcia M."/>
            <person name="Camarero S."/>
            <person name="Miyauchi S."/>
            <person name="Serrano A."/>
            <person name="Linde D."/>
            <person name="Babiker R."/>
            <person name="Drula E."/>
            <person name="Ayuso-Fernandez I."/>
            <person name="Pacheco R."/>
            <person name="Padilla G."/>
            <person name="Ferreira P."/>
            <person name="Barriuso J."/>
            <person name="Kellner H."/>
            <person name="Castanera R."/>
            <person name="Alfaro M."/>
            <person name="Ramirez L."/>
            <person name="Pisabarro A.G."/>
            <person name="Kuo A."/>
            <person name="Tritt A."/>
            <person name="Lipzen A."/>
            <person name="He G."/>
            <person name="Yan M."/>
            <person name="Ng V."/>
            <person name="Cullen D."/>
            <person name="Martin F."/>
            <person name="Rosso M.-N."/>
            <person name="Henrissat B."/>
            <person name="Hibbett D."/>
            <person name="Martinez A.T."/>
            <person name="Grigoriev I.V."/>
        </authorList>
    </citation>
    <scope>NUCLEOTIDE SEQUENCE</scope>
    <source>
        <strain evidence="11">AH 44721</strain>
    </source>
</reference>
<feature type="region of interest" description="Disordered" evidence="9">
    <location>
        <begin position="971"/>
        <end position="995"/>
    </location>
</feature>
<evidence type="ECO:0000256" key="5">
    <source>
        <dbReference type="ARBA" id="ARBA00022801"/>
    </source>
</evidence>
<dbReference type="InterPro" id="IPR033315">
    <property type="entry name" value="Fan1-like"/>
</dbReference>
<comment type="cofactor">
    <cofactor evidence="8">
        <name>Mg(2+)</name>
        <dbReference type="ChEBI" id="CHEBI:18420"/>
    </cofactor>
    <cofactor evidence="8">
        <name>Mn(2+)</name>
        <dbReference type="ChEBI" id="CHEBI:29035"/>
    </cofactor>
</comment>
<evidence type="ECO:0000256" key="3">
    <source>
        <dbReference type="ARBA" id="ARBA00022722"/>
    </source>
</evidence>
<keyword evidence="12" id="KW-1185">Reference proteome</keyword>
<keyword evidence="8" id="KW-0539">Nucleus</keyword>
<dbReference type="PANTHER" id="PTHR15749">
    <property type="entry name" value="FANCONI-ASSOCIATED NUCLEASE 1"/>
    <property type="match status" value="1"/>
</dbReference>
<dbReference type="GO" id="GO:0046872">
    <property type="term" value="F:metal ion binding"/>
    <property type="evidence" value="ECO:0007669"/>
    <property type="project" value="UniProtKB-KW"/>
</dbReference>
<name>A0A9P5P285_GYMJU</name>
<dbReference type="PANTHER" id="PTHR15749:SF4">
    <property type="entry name" value="FANCONI-ASSOCIATED NUCLEASE 1"/>
    <property type="match status" value="1"/>
</dbReference>
<comment type="subcellular location">
    <subcellularLocation>
        <location evidence="8">Nucleus</location>
    </subcellularLocation>
</comment>
<proteinExistence type="inferred from homology"/>
<dbReference type="EC" id="3.1.4.1" evidence="8"/>
<feature type="region of interest" description="Disordered" evidence="9">
    <location>
        <begin position="930"/>
        <end position="954"/>
    </location>
</feature>
<feature type="domain" description="VRR-NUC" evidence="10">
    <location>
        <begin position="807"/>
        <end position="923"/>
    </location>
</feature>
<dbReference type="GO" id="GO:0004528">
    <property type="term" value="F:phosphodiesterase I activity"/>
    <property type="evidence" value="ECO:0007669"/>
    <property type="project" value="UniProtKB-EC"/>
</dbReference>
<dbReference type="AlphaFoldDB" id="A0A9P5P285"/>
<keyword evidence="3 8" id="KW-0540">Nuclease</keyword>
<dbReference type="GO" id="GO:0005634">
    <property type="term" value="C:nucleus"/>
    <property type="evidence" value="ECO:0007669"/>
    <property type="project" value="UniProtKB-SubCell"/>
</dbReference>
<dbReference type="SMART" id="SM00990">
    <property type="entry name" value="VRR_NUC"/>
    <property type="match status" value="1"/>
</dbReference>
<gene>
    <name evidence="11" type="ORF">CPB84DRAFT_760405</name>
</gene>
<dbReference type="Proteomes" id="UP000724874">
    <property type="component" value="Unassembled WGS sequence"/>
</dbReference>
<keyword evidence="6 8" id="KW-0460">Magnesium</keyword>
<dbReference type="InterPro" id="IPR049125">
    <property type="entry name" value="FAN1-like_WH"/>
</dbReference>
<comment type="caution">
    <text evidence="11">The sequence shown here is derived from an EMBL/GenBank/DDBJ whole genome shotgun (WGS) entry which is preliminary data.</text>
</comment>
<keyword evidence="7 8" id="KW-0464">Manganese</keyword>
<dbReference type="Pfam" id="PF08774">
    <property type="entry name" value="VRR_NUC"/>
    <property type="match status" value="1"/>
</dbReference>
<dbReference type="InterPro" id="IPR049132">
    <property type="entry name" value="FAN1-like_euk"/>
</dbReference>
<evidence type="ECO:0000256" key="9">
    <source>
        <dbReference type="SAM" id="MobiDB-lite"/>
    </source>
</evidence>
<comment type="similarity">
    <text evidence="2 8">Belongs to the FAN1 family.</text>
</comment>
<dbReference type="GO" id="GO:0008409">
    <property type="term" value="F:5'-3' exonuclease activity"/>
    <property type="evidence" value="ECO:0007669"/>
    <property type="project" value="TreeGrafter"/>
</dbReference>
<feature type="compositionally biased region" description="Basic residues" evidence="9">
    <location>
        <begin position="936"/>
        <end position="952"/>
    </location>
</feature>
<feature type="compositionally biased region" description="Low complexity" evidence="9">
    <location>
        <begin position="191"/>
        <end position="208"/>
    </location>
</feature>
<dbReference type="GO" id="GO:0017108">
    <property type="term" value="F:5'-flap endonuclease activity"/>
    <property type="evidence" value="ECO:0007669"/>
    <property type="project" value="TreeGrafter"/>
</dbReference>
<dbReference type="InterPro" id="IPR011856">
    <property type="entry name" value="tRNA_endonuc-like_dom_sf"/>
</dbReference>
<comment type="catalytic activity">
    <reaction evidence="1 8">
        <text>Hydrolytically removes 5'-nucleotides successively from the 3'-hydroxy termini of 3'-hydroxy-terminated oligonucleotides.</text>
        <dbReference type="EC" id="3.1.4.1"/>
    </reaction>
</comment>
<keyword evidence="8" id="KW-0227">DNA damage</keyword>
<dbReference type="InterPro" id="IPR014883">
    <property type="entry name" value="VRR_NUC"/>
</dbReference>
<dbReference type="OrthoDB" id="76364at2759"/>
<sequence length="1041" mass="118265">MTTTATKKLIQQLIFGGGHVNEESIEENIDKIEEEELRKGARRPSAYVDVFENVAKLVISSERHLLSDQELDFIEQFSKLCYNTRYCLVRLVLRKPNQWHPVSNLEKFKKEIGDDGLLPAIADLCQPIESLVKQEPYDDSQEQIKAEPVEAPIVVKLEPTPDEFRVKLEDDGCEIIDLTMEEEEDVKLDISSSAPASSSNCSATASSSKHTAPATLLEDPIQALLQSRDDEADLTFFCQDESAMSVQEILERLNVDQIKALAKEMKCKVKQSQSKKSDIIATLLTTAACQSVLSFASEPKGKGKGKGKAKDTGLRQTLLPFFSSGKGLNPTKKPINQEERLRQMAMKLLGKCVRVNFDVFRLFRRLHIVGYRETEHPSALLLPELLHRFKKRSYTRVEHMRSSCIWSSREDLLAYEKALHLESLLDDVIEGTKDSDKALQARAQSRPRMKEQFVTPGPSGHLTTPLRSPGSISNLHFSSTPAVKAKEEQGQQNFHSTGDNIEEPIVEIRKELVVKSHVDNWLYSMCKECVARFTQVAKMVAPGLERFADGYVCIRMLCKATSALGPLKEYEKEQEILNFLLSQTFWRRGKRAQWYRRRAIVQGHLIAQASSQQKKFELRAQCMVWLRDGLLDEDVGIVWRPDLINRLMKLEKQLKLPPEQRSTSDGRMRPPETIEVYAIKIANPVKFDVLGRPIEEKENTPDLLAYMIPKKESPKIGETGKSSWQGRDGIVNVETVALEHYENQGYTGFHSETRLLTTIFGLLFWDIIFADVPGAFETPFQFAPLDMFEDTFYHARKERIDARLKEIKDDDWRKYLQRHEDAYREKKTWCIGVSWELCSKEDLLTIFECIGKDSLAIICELFCQDYKGRSSGGPDLFVWKAKECVCKFVEVKGPGDRPQENQKYWFDSLHRAKVDVEICKVIDDNDKAGQSAAAGSKKRKAKTSSATYRRKGAPADITSDEVDYEALDLKPEDGSDFLAPDPADSPSRRKRRRISEPTYELEFPQQTGQVTFIDASTSLLVVSPSRPSGWGDLVTSSKIRH</sequence>